<sequence length="83" mass="8994">MKLKSNMSRHPDSPTARNRDAGQGRWAMLMVALIGVVLVVLGLIQALDTAGDSSILYRGWSTIVFGISIVILSLSTSRLVPNR</sequence>
<dbReference type="AlphaFoldDB" id="A0A5C6E6X7"/>
<feature type="region of interest" description="Disordered" evidence="1">
    <location>
        <begin position="1"/>
        <end position="20"/>
    </location>
</feature>
<protein>
    <submittedName>
        <fullName evidence="3">Uncharacterized protein</fullName>
    </submittedName>
</protein>
<evidence type="ECO:0000313" key="4">
    <source>
        <dbReference type="Proteomes" id="UP000318288"/>
    </source>
</evidence>
<keyword evidence="2" id="KW-0472">Membrane</keyword>
<accession>A0A5C6E6X7</accession>
<keyword evidence="4" id="KW-1185">Reference proteome</keyword>
<feature type="compositionally biased region" description="Basic and acidic residues" evidence="1">
    <location>
        <begin position="9"/>
        <end position="20"/>
    </location>
</feature>
<feature type="transmembrane region" description="Helical" evidence="2">
    <location>
        <begin position="59"/>
        <end position="80"/>
    </location>
</feature>
<evidence type="ECO:0000256" key="2">
    <source>
        <dbReference type="SAM" id="Phobius"/>
    </source>
</evidence>
<keyword evidence="2" id="KW-1133">Transmembrane helix</keyword>
<proteinExistence type="predicted"/>
<comment type="caution">
    <text evidence="3">The sequence shown here is derived from an EMBL/GenBank/DDBJ whole genome shotgun (WGS) entry which is preliminary data.</text>
</comment>
<name>A0A5C6E6X7_9BACT</name>
<evidence type="ECO:0000313" key="3">
    <source>
        <dbReference type="EMBL" id="TWU44702.1"/>
    </source>
</evidence>
<dbReference type="EMBL" id="SJPW01000010">
    <property type="protein sequence ID" value="TWU44702.1"/>
    <property type="molecule type" value="Genomic_DNA"/>
</dbReference>
<dbReference type="RefSeq" id="WP_146462355.1">
    <property type="nucleotide sequence ID" value="NZ_SJPW01000010.1"/>
</dbReference>
<evidence type="ECO:0000256" key="1">
    <source>
        <dbReference type="SAM" id="MobiDB-lite"/>
    </source>
</evidence>
<feature type="transmembrane region" description="Helical" evidence="2">
    <location>
        <begin position="26"/>
        <end position="47"/>
    </location>
</feature>
<gene>
    <name evidence="3" type="ORF">Poly51_59710</name>
</gene>
<keyword evidence="2" id="KW-0812">Transmembrane</keyword>
<organism evidence="3 4">
    <name type="scientific">Rubripirellula tenax</name>
    <dbReference type="NCBI Taxonomy" id="2528015"/>
    <lineage>
        <taxon>Bacteria</taxon>
        <taxon>Pseudomonadati</taxon>
        <taxon>Planctomycetota</taxon>
        <taxon>Planctomycetia</taxon>
        <taxon>Pirellulales</taxon>
        <taxon>Pirellulaceae</taxon>
        <taxon>Rubripirellula</taxon>
    </lineage>
</organism>
<reference evidence="3 4" key="1">
    <citation type="submission" date="2019-02" db="EMBL/GenBank/DDBJ databases">
        <title>Deep-cultivation of Planctomycetes and their phenomic and genomic characterization uncovers novel biology.</title>
        <authorList>
            <person name="Wiegand S."/>
            <person name="Jogler M."/>
            <person name="Boedeker C."/>
            <person name="Pinto D."/>
            <person name="Vollmers J."/>
            <person name="Rivas-Marin E."/>
            <person name="Kohn T."/>
            <person name="Peeters S.H."/>
            <person name="Heuer A."/>
            <person name="Rast P."/>
            <person name="Oberbeckmann S."/>
            <person name="Bunk B."/>
            <person name="Jeske O."/>
            <person name="Meyerdierks A."/>
            <person name="Storesund J.E."/>
            <person name="Kallscheuer N."/>
            <person name="Luecker S."/>
            <person name="Lage O.M."/>
            <person name="Pohl T."/>
            <person name="Merkel B.J."/>
            <person name="Hornburger P."/>
            <person name="Mueller R.-W."/>
            <person name="Bruemmer F."/>
            <person name="Labrenz M."/>
            <person name="Spormann A.M."/>
            <person name="Op Den Camp H."/>
            <person name="Overmann J."/>
            <person name="Amann R."/>
            <person name="Jetten M.S.M."/>
            <person name="Mascher T."/>
            <person name="Medema M.H."/>
            <person name="Devos D.P."/>
            <person name="Kaster A.-K."/>
            <person name="Ovreas L."/>
            <person name="Rohde M."/>
            <person name="Galperin M.Y."/>
            <person name="Jogler C."/>
        </authorList>
    </citation>
    <scope>NUCLEOTIDE SEQUENCE [LARGE SCALE GENOMIC DNA]</scope>
    <source>
        <strain evidence="3 4">Poly51</strain>
    </source>
</reference>
<dbReference type="Proteomes" id="UP000318288">
    <property type="component" value="Unassembled WGS sequence"/>
</dbReference>